<evidence type="ECO:0000313" key="2">
    <source>
        <dbReference type="Proteomes" id="UP001236415"/>
    </source>
</evidence>
<protein>
    <recommendedName>
        <fullName evidence="3">Zinc-binding dehydrogenase</fullName>
    </recommendedName>
</protein>
<dbReference type="EMBL" id="CP127162">
    <property type="protein sequence ID" value="WIV17219.1"/>
    <property type="molecule type" value="Genomic_DNA"/>
</dbReference>
<organism evidence="1 2">
    <name type="scientific">Paenibacillus polygoni</name>
    <dbReference type="NCBI Taxonomy" id="3050112"/>
    <lineage>
        <taxon>Bacteria</taxon>
        <taxon>Bacillati</taxon>
        <taxon>Bacillota</taxon>
        <taxon>Bacilli</taxon>
        <taxon>Bacillales</taxon>
        <taxon>Paenibacillaceae</taxon>
        <taxon>Paenibacillus</taxon>
    </lineage>
</organism>
<evidence type="ECO:0008006" key="3">
    <source>
        <dbReference type="Google" id="ProtNLM"/>
    </source>
</evidence>
<gene>
    <name evidence="1" type="ORF">QPK24_12215</name>
</gene>
<sequence>MEIFLSYSLQEAAQAFEYFGAGHAIGKVIINIKSENEPYHSGLF</sequence>
<accession>A0ABY8WY34</accession>
<evidence type="ECO:0000313" key="1">
    <source>
        <dbReference type="EMBL" id="WIV17219.1"/>
    </source>
</evidence>
<dbReference type="RefSeq" id="WP_285741374.1">
    <property type="nucleotide sequence ID" value="NZ_CP127162.1"/>
</dbReference>
<dbReference type="Proteomes" id="UP001236415">
    <property type="component" value="Chromosome"/>
</dbReference>
<name>A0ABY8WY34_9BACL</name>
<reference evidence="1 2" key="1">
    <citation type="submission" date="2023-06" db="EMBL/GenBank/DDBJ databases">
        <title>Paenibacillus polygonum sp. nov., an endophytic bacterium, isolated from Polygonum lapathifolium L. in Nanji Wetland National Nature Reserve, South of Poyang Lake, Jiangxi Province, China.</title>
        <authorList>
            <person name="Yu Z."/>
        </authorList>
    </citation>
    <scope>NUCLEOTIDE SEQUENCE [LARGE SCALE GENOMIC DNA]</scope>
    <source>
        <strain evidence="1 2">C31</strain>
    </source>
</reference>
<dbReference type="Gene3D" id="3.90.180.10">
    <property type="entry name" value="Medium-chain alcohol dehydrogenases, catalytic domain"/>
    <property type="match status" value="1"/>
</dbReference>
<keyword evidence="2" id="KW-1185">Reference proteome</keyword>
<proteinExistence type="predicted"/>